<dbReference type="InterPro" id="IPR018786">
    <property type="entry name" value="Mit_KHE1"/>
</dbReference>
<dbReference type="GeneID" id="28978228"/>
<feature type="region of interest" description="Disordered" evidence="1">
    <location>
        <begin position="107"/>
        <end position="135"/>
    </location>
</feature>
<reference evidence="3 4" key="1">
    <citation type="journal article" date="2015" name="Front. Microbiol.">
        <title>Genome sequence of the plant growth promoting endophytic yeast Rhodotorula graminis WP1.</title>
        <authorList>
            <person name="Firrincieli A."/>
            <person name="Otillar R."/>
            <person name="Salamov A."/>
            <person name="Schmutz J."/>
            <person name="Khan Z."/>
            <person name="Redman R.S."/>
            <person name="Fleck N.D."/>
            <person name="Lindquist E."/>
            <person name="Grigoriev I.V."/>
            <person name="Doty S.L."/>
        </authorList>
    </citation>
    <scope>NUCLEOTIDE SEQUENCE [LARGE SCALE GENOMIC DNA]</scope>
    <source>
        <strain evidence="3 4">WP1</strain>
    </source>
</reference>
<dbReference type="EMBL" id="KQ474084">
    <property type="protein sequence ID" value="KPV73072.1"/>
    <property type="molecule type" value="Genomic_DNA"/>
</dbReference>
<accession>A0A0P9FBS5</accession>
<proteinExistence type="predicted"/>
<dbReference type="PANTHER" id="PTHR28062">
    <property type="entry name" value="K+-H+ EXCHANGE-LIKE PROTEIN"/>
    <property type="match status" value="1"/>
</dbReference>
<feature type="region of interest" description="Disordered" evidence="1">
    <location>
        <begin position="287"/>
        <end position="322"/>
    </location>
</feature>
<evidence type="ECO:0008006" key="5">
    <source>
        <dbReference type="Google" id="ProtNLM"/>
    </source>
</evidence>
<dbReference type="OrthoDB" id="5562676at2759"/>
<dbReference type="Pfam" id="PF10173">
    <property type="entry name" value="Mit_KHE1"/>
    <property type="match status" value="1"/>
</dbReference>
<dbReference type="OMA" id="IWRSWSH"/>
<dbReference type="RefSeq" id="XP_018269121.1">
    <property type="nucleotide sequence ID" value="XM_018417780.1"/>
</dbReference>
<keyword evidence="2" id="KW-0472">Membrane</keyword>
<keyword evidence="2" id="KW-0812">Transmembrane</keyword>
<protein>
    <recommendedName>
        <fullName evidence="5">Mitochondrial K+-H+ exchange-related-domain-containing protein</fullName>
    </recommendedName>
</protein>
<dbReference type="Proteomes" id="UP000053890">
    <property type="component" value="Unassembled WGS sequence"/>
</dbReference>
<dbReference type="GO" id="GO:0005743">
    <property type="term" value="C:mitochondrial inner membrane"/>
    <property type="evidence" value="ECO:0007669"/>
    <property type="project" value="TreeGrafter"/>
</dbReference>
<keyword evidence="2" id="KW-1133">Transmembrane helix</keyword>
<evidence type="ECO:0000313" key="3">
    <source>
        <dbReference type="EMBL" id="KPV73072.1"/>
    </source>
</evidence>
<sequence length="322" mass="35491">MRSTLPLNLRLLALPLSRPNGDPPRFLLHALRSSLASSTNDLPTTTRYLNKAINKAADLWAGLGKADGGWKKKTYLTGERLMDRIEWEEWALKSLDPALAPKLLPSLSAPSSSPSSSSGAPAPAGAGAGAPSSTATAAPLHAVATTKGRQPRETVELLYPPSLLPDEKALLDALKAQLDHREPHHRGLMYRCLILSPLTWPFAIIPVVPNLPLFYVLWRAWSHFRAWKATQYLGSLIGSPSLRLKASPELDEIYRSATPHAVGDLLLTPERVPLLVKRFRMTDEESKELERAVGQSESRLRQARSEAHPELVKSEPERVKKD</sequence>
<feature type="transmembrane region" description="Helical" evidence="2">
    <location>
        <begin position="198"/>
        <end position="218"/>
    </location>
</feature>
<dbReference type="GO" id="GO:0006813">
    <property type="term" value="P:potassium ion transport"/>
    <property type="evidence" value="ECO:0007669"/>
    <property type="project" value="TreeGrafter"/>
</dbReference>
<organism evidence="3 4">
    <name type="scientific">Rhodotorula graminis (strain WP1)</name>
    <dbReference type="NCBI Taxonomy" id="578459"/>
    <lineage>
        <taxon>Eukaryota</taxon>
        <taxon>Fungi</taxon>
        <taxon>Dikarya</taxon>
        <taxon>Basidiomycota</taxon>
        <taxon>Pucciniomycotina</taxon>
        <taxon>Microbotryomycetes</taxon>
        <taxon>Sporidiobolales</taxon>
        <taxon>Sporidiobolaceae</taxon>
        <taxon>Rhodotorula</taxon>
    </lineage>
</organism>
<dbReference type="PANTHER" id="PTHR28062:SF1">
    <property type="entry name" value="TRANSMEMBRANE PROTEIN"/>
    <property type="match status" value="1"/>
</dbReference>
<evidence type="ECO:0000256" key="2">
    <source>
        <dbReference type="SAM" id="Phobius"/>
    </source>
</evidence>
<gene>
    <name evidence="3" type="ORF">RHOBADRAFT_55305</name>
</gene>
<keyword evidence="4" id="KW-1185">Reference proteome</keyword>
<evidence type="ECO:0000313" key="4">
    <source>
        <dbReference type="Proteomes" id="UP000053890"/>
    </source>
</evidence>
<feature type="compositionally biased region" description="Basic and acidic residues" evidence="1">
    <location>
        <begin position="298"/>
        <end position="322"/>
    </location>
</feature>
<dbReference type="GO" id="GO:1902600">
    <property type="term" value="P:proton transmembrane transport"/>
    <property type="evidence" value="ECO:0007669"/>
    <property type="project" value="TreeGrafter"/>
</dbReference>
<name>A0A0P9FBS5_RHOGW</name>
<dbReference type="AlphaFoldDB" id="A0A0P9FBS5"/>
<evidence type="ECO:0000256" key="1">
    <source>
        <dbReference type="SAM" id="MobiDB-lite"/>
    </source>
</evidence>